<evidence type="ECO:0000313" key="2">
    <source>
        <dbReference type="Proteomes" id="UP000776629"/>
    </source>
</evidence>
<name>A0ABS2ENR2_9LACO</name>
<comment type="caution">
    <text evidence="1">The sequence shown here is derived from an EMBL/GenBank/DDBJ whole genome shotgun (WGS) entry which is preliminary data.</text>
</comment>
<accession>A0ABS2ENR2</accession>
<dbReference type="RefSeq" id="WP_180871181.1">
    <property type="nucleotide sequence ID" value="NZ_JACJJQ010000019.1"/>
</dbReference>
<organism evidence="1 2">
    <name type="scientific">Limosilactobacillus alvi</name>
    <dbReference type="NCBI Taxonomy" id="990412"/>
    <lineage>
        <taxon>Bacteria</taxon>
        <taxon>Bacillati</taxon>
        <taxon>Bacillota</taxon>
        <taxon>Bacilli</taxon>
        <taxon>Lactobacillales</taxon>
        <taxon>Lactobacillaceae</taxon>
        <taxon>Limosilactobacillus</taxon>
    </lineage>
</organism>
<sequence>MAFENDPRTWSFAKRALAELKKPRKRQTKKFWRCWVQVQLADGELRWYQLPKDLQAAIKAERKLHPQTWQNFLQGAVINVPIGEYHDGKAPITCGLICQVKMRHHQKVPSHDVTRSQFVQPTYLCGWPRYHQLANYLKHDFSPENQYQIKHDLHRVLKPKWWLKRKLGGI</sequence>
<gene>
    <name evidence="1" type="ORF">H5993_05065</name>
</gene>
<evidence type="ECO:0008006" key="3">
    <source>
        <dbReference type="Google" id="ProtNLM"/>
    </source>
</evidence>
<dbReference type="InterPro" id="IPR056096">
    <property type="entry name" value="DUF7679"/>
</dbReference>
<dbReference type="EMBL" id="JACJJQ010000019">
    <property type="protein sequence ID" value="MBM6754129.1"/>
    <property type="molecule type" value="Genomic_DNA"/>
</dbReference>
<evidence type="ECO:0000313" key="1">
    <source>
        <dbReference type="EMBL" id="MBM6754129.1"/>
    </source>
</evidence>
<protein>
    <recommendedName>
        <fullName evidence="3">Transposase</fullName>
    </recommendedName>
</protein>
<dbReference type="Proteomes" id="UP000776629">
    <property type="component" value="Unassembled WGS sequence"/>
</dbReference>
<dbReference type="Pfam" id="PF24727">
    <property type="entry name" value="DUF7679"/>
    <property type="match status" value="1"/>
</dbReference>
<reference evidence="1 2" key="1">
    <citation type="journal article" date="2021" name="Sci. Rep.">
        <title>The distribution of antibiotic resistance genes in chicken gut microbiota commensals.</title>
        <authorList>
            <person name="Juricova H."/>
            <person name="Matiasovicova J."/>
            <person name="Kubasova T."/>
            <person name="Cejkova D."/>
            <person name="Rychlik I."/>
        </authorList>
    </citation>
    <scope>NUCLEOTIDE SEQUENCE [LARGE SCALE GENOMIC DNA]</scope>
    <source>
        <strain evidence="1 2">An810</strain>
    </source>
</reference>
<keyword evidence="2" id="KW-1185">Reference proteome</keyword>
<proteinExistence type="predicted"/>